<accession>M0E0T9</accession>
<proteinExistence type="predicted"/>
<dbReference type="GO" id="GO:0016301">
    <property type="term" value="F:kinase activity"/>
    <property type="evidence" value="ECO:0007669"/>
    <property type="project" value="UniProtKB-KW"/>
</dbReference>
<dbReference type="AlphaFoldDB" id="M0E0T9"/>
<dbReference type="RefSeq" id="WP_004047806.1">
    <property type="nucleotide sequence ID" value="NZ_AOJE01000025.1"/>
</dbReference>
<keyword evidence="2" id="KW-0808">Transferase</keyword>
<organism evidence="2 3">
    <name type="scientific">Halorubrum saccharovorum DSM 1137</name>
    <dbReference type="NCBI Taxonomy" id="1227484"/>
    <lineage>
        <taxon>Archaea</taxon>
        <taxon>Methanobacteriati</taxon>
        <taxon>Methanobacteriota</taxon>
        <taxon>Stenosarchaea group</taxon>
        <taxon>Halobacteria</taxon>
        <taxon>Halobacteriales</taxon>
        <taxon>Haloferacaceae</taxon>
        <taxon>Halorubrum</taxon>
    </lineage>
</organism>
<evidence type="ECO:0000313" key="2">
    <source>
        <dbReference type="EMBL" id="ELZ40653.1"/>
    </source>
</evidence>
<dbReference type="eggNOG" id="arCOG02320">
    <property type="taxonomic scope" value="Archaea"/>
</dbReference>
<protein>
    <submittedName>
        <fullName evidence="2">Putative CheA signal transduction histidine kinase</fullName>
    </submittedName>
</protein>
<comment type="caution">
    <text evidence="2">The sequence shown here is derived from an EMBL/GenBank/DDBJ whole genome shotgun (WGS) entry which is preliminary data.</text>
</comment>
<name>M0E0T9_9EURY</name>
<evidence type="ECO:0000256" key="1">
    <source>
        <dbReference type="SAM" id="Coils"/>
    </source>
</evidence>
<keyword evidence="3" id="KW-1185">Reference proteome</keyword>
<sequence length="480" mass="53972">MTSIQTTVDDDIADAFTQWAEENYKSKAAALRDYIKKAPKGESVHSATTNEDLEDQIEDLRDTIESGSINVQNQTHQNQEQNSAESENEDVDLIEMYDPDVDAEELPDDLTPEHDDESCVRKDILESVVKKWEETGEVPELNPTHISTDPRPQGGDTPVALGIGIIQHRFENTIQHSSIVDVLASDNGGLGYTKQYVRENGHAHDIAGTMVPVPGEDGVYIVDDDVKSAALTQTEHEIETEVQALENADDWRSFDASIRKLDDLLKDLRTIKQNMGVTSQISEDDVNDDIIAAGRDLSEDLFFDALADAEGVVEEFEERLEEMRDADTYPEYVAADPDYNRVINAKATVQKPGDHDDPYGALSQDDLSAADDVQDRFEEVRGQIKRVRYHKQGMIEESEKRRVEYRELGVQNLVDIAMETEDLSVAESAVNAIDDLHACKHSTTRQTYADLTIEVDYQSMRSKLTRNFRQLESCDWGLWG</sequence>
<feature type="coiled-coil region" evidence="1">
    <location>
        <begin position="50"/>
        <end position="89"/>
    </location>
</feature>
<gene>
    <name evidence="2" type="ORF">C471_07716</name>
</gene>
<keyword evidence="1" id="KW-0175">Coiled coil</keyword>
<dbReference type="Proteomes" id="UP000011514">
    <property type="component" value="Unassembled WGS sequence"/>
</dbReference>
<dbReference type="EMBL" id="AOJE01000025">
    <property type="protein sequence ID" value="ELZ40653.1"/>
    <property type="molecule type" value="Genomic_DNA"/>
</dbReference>
<evidence type="ECO:0000313" key="3">
    <source>
        <dbReference type="Proteomes" id="UP000011514"/>
    </source>
</evidence>
<dbReference type="PATRIC" id="fig|1227484.4.peg.1554"/>
<reference evidence="2 3" key="1">
    <citation type="journal article" date="2014" name="PLoS Genet.">
        <title>Phylogenetically driven sequencing of extremely halophilic archaea reveals strategies for static and dynamic osmo-response.</title>
        <authorList>
            <person name="Becker E.A."/>
            <person name="Seitzer P.M."/>
            <person name="Tritt A."/>
            <person name="Larsen D."/>
            <person name="Krusor M."/>
            <person name="Yao A.I."/>
            <person name="Wu D."/>
            <person name="Madern D."/>
            <person name="Eisen J.A."/>
            <person name="Darling A.E."/>
            <person name="Facciotti M.T."/>
        </authorList>
    </citation>
    <scope>NUCLEOTIDE SEQUENCE [LARGE SCALE GENOMIC DNA]</scope>
    <source>
        <strain evidence="2 3">DSM 1137</strain>
    </source>
</reference>
<keyword evidence="2" id="KW-0418">Kinase</keyword>